<comment type="similarity">
    <text evidence="1">Belongs to the PPR family. P subfamily.</text>
</comment>
<dbReference type="GO" id="GO:0003729">
    <property type="term" value="F:mRNA binding"/>
    <property type="evidence" value="ECO:0007669"/>
    <property type="project" value="TreeGrafter"/>
</dbReference>
<dbReference type="AlphaFoldDB" id="A0A6A2XH22"/>
<reference evidence="5" key="1">
    <citation type="submission" date="2019-09" db="EMBL/GenBank/DDBJ databases">
        <title>Draft genome information of white flower Hibiscus syriacus.</title>
        <authorList>
            <person name="Kim Y.-M."/>
        </authorList>
    </citation>
    <scope>NUCLEOTIDE SEQUENCE [LARGE SCALE GENOMIC DNA]</scope>
    <source>
        <strain evidence="5">YM2019G1</strain>
    </source>
</reference>
<dbReference type="Gene3D" id="1.25.40.10">
    <property type="entry name" value="Tetratricopeptide repeat domain"/>
    <property type="match status" value="3"/>
</dbReference>
<feature type="compositionally biased region" description="Polar residues" evidence="4">
    <location>
        <begin position="32"/>
        <end position="44"/>
    </location>
</feature>
<feature type="repeat" description="PPR" evidence="3">
    <location>
        <begin position="214"/>
        <end position="248"/>
    </location>
</feature>
<dbReference type="PANTHER" id="PTHR47932:SF63">
    <property type="entry name" value="OS08G0290000 PROTEIN"/>
    <property type="match status" value="1"/>
</dbReference>
<sequence>MVAKTTLRFASSANEAALSFISTSAKSTQLGKLSSLFNPRQNPTSKNPKSSDPKKDSIASLEPLHEIVKSGAITLDEALNIFNQMTQMQPRPPMPSFNLLLGAIAKSQVGDGFAVLGRLFRCGYRPDTVTFTALIKGLIVADKVGEATSLFGRCQMGNMSAALRMYGEMVNGNGTFKHNVIIYGIIIDSLCKEGMVEKARELFLEMKSQGICPDVVVCSSLLNGFCCIGNLNEAKSLFLEMLDQGDLFVSLQSKENGLDAVSYNIMINAYCKKWKVSEAIRLYQEMKGKGIKATTITYNTLLTGLFRAGQVDEARELFGKMLFDDIAVDSCTYNVFVDGLCKNGCVSEALELFHKLENCKFGFSIKIFNSLINGLCETGKLETAWELFYGLPNKGLKPTVVSAETHIPNGGFERCWLAPNSESVQSYL</sequence>
<evidence type="ECO:0000256" key="2">
    <source>
        <dbReference type="ARBA" id="ARBA00022737"/>
    </source>
</evidence>
<keyword evidence="6" id="KW-1185">Reference proteome</keyword>
<evidence type="ECO:0000256" key="4">
    <source>
        <dbReference type="SAM" id="MobiDB-lite"/>
    </source>
</evidence>
<feature type="region of interest" description="Disordered" evidence="4">
    <location>
        <begin position="32"/>
        <end position="57"/>
    </location>
</feature>
<dbReference type="Pfam" id="PF12854">
    <property type="entry name" value="PPR_1"/>
    <property type="match status" value="1"/>
</dbReference>
<proteinExistence type="inferred from homology"/>
<dbReference type="EMBL" id="VEPZ02001405">
    <property type="protein sequence ID" value="KAE8675103.1"/>
    <property type="molecule type" value="Genomic_DNA"/>
</dbReference>
<protein>
    <submittedName>
        <fullName evidence="5">P-loop containing nucleoside triphosphate hydrolases superfamily protein</fullName>
    </submittedName>
</protein>
<name>A0A6A2XH22_HIBSY</name>
<dbReference type="Proteomes" id="UP000436088">
    <property type="component" value="Unassembled WGS sequence"/>
</dbReference>
<feature type="repeat" description="PPR" evidence="3">
    <location>
        <begin position="179"/>
        <end position="213"/>
    </location>
</feature>
<dbReference type="Pfam" id="PF13041">
    <property type="entry name" value="PPR_2"/>
    <property type="match status" value="3"/>
</dbReference>
<keyword evidence="2" id="KW-0677">Repeat</keyword>
<dbReference type="InterPro" id="IPR002885">
    <property type="entry name" value="PPR_rpt"/>
</dbReference>
<dbReference type="PANTHER" id="PTHR47932">
    <property type="entry name" value="ATPASE EXPRESSION PROTEIN 3"/>
    <property type="match status" value="1"/>
</dbReference>
<dbReference type="Pfam" id="PF01535">
    <property type="entry name" value="PPR"/>
    <property type="match status" value="1"/>
</dbReference>
<feature type="repeat" description="PPR" evidence="3">
    <location>
        <begin position="364"/>
        <end position="398"/>
    </location>
</feature>
<evidence type="ECO:0000256" key="1">
    <source>
        <dbReference type="ARBA" id="ARBA00007626"/>
    </source>
</evidence>
<dbReference type="GO" id="GO:0016787">
    <property type="term" value="F:hydrolase activity"/>
    <property type="evidence" value="ECO:0007669"/>
    <property type="project" value="UniProtKB-KW"/>
</dbReference>
<organism evidence="5 6">
    <name type="scientific">Hibiscus syriacus</name>
    <name type="common">Rose of Sharon</name>
    <dbReference type="NCBI Taxonomy" id="106335"/>
    <lineage>
        <taxon>Eukaryota</taxon>
        <taxon>Viridiplantae</taxon>
        <taxon>Streptophyta</taxon>
        <taxon>Embryophyta</taxon>
        <taxon>Tracheophyta</taxon>
        <taxon>Spermatophyta</taxon>
        <taxon>Magnoliopsida</taxon>
        <taxon>eudicotyledons</taxon>
        <taxon>Gunneridae</taxon>
        <taxon>Pentapetalae</taxon>
        <taxon>rosids</taxon>
        <taxon>malvids</taxon>
        <taxon>Malvales</taxon>
        <taxon>Malvaceae</taxon>
        <taxon>Malvoideae</taxon>
        <taxon>Hibiscus</taxon>
    </lineage>
</organism>
<gene>
    <name evidence="5" type="ORF">F3Y22_tig00111693pilonHSYRG00050</name>
</gene>
<dbReference type="SUPFAM" id="SSF81901">
    <property type="entry name" value="HCP-like"/>
    <property type="match status" value="1"/>
</dbReference>
<accession>A0A6A2XH22</accession>
<feature type="repeat" description="PPR" evidence="3">
    <location>
        <begin position="259"/>
        <end position="293"/>
    </location>
</feature>
<comment type="caution">
    <text evidence="5">The sequence shown here is derived from an EMBL/GenBank/DDBJ whole genome shotgun (WGS) entry which is preliminary data.</text>
</comment>
<evidence type="ECO:0000313" key="5">
    <source>
        <dbReference type="EMBL" id="KAE8675103.1"/>
    </source>
</evidence>
<dbReference type="NCBIfam" id="TIGR00756">
    <property type="entry name" value="PPR"/>
    <property type="match status" value="6"/>
</dbReference>
<feature type="repeat" description="PPR" evidence="3">
    <location>
        <begin position="329"/>
        <end position="363"/>
    </location>
</feature>
<feature type="repeat" description="PPR" evidence="3">
    <location>
        <begin position="294"/>
        <end position="328"/>
    </location>
</feature>
<keyword evidence="5" id="KW-0378">Hydrolase</keyword>
<evidence type="ECO:0000256" key="3">
    <source>
        <dbReference type="PROSITE-ProRule" id="PRU00708"/>
    </source>
</evidence>
<dbReference type="PROSITE" id="PS51375">
    <property type="entry name" value="PPR"/>
    <property type="match status" value="6"/>
</dbReference>
<evidence type="ECO:0000313" key="6">
    <source>
        <dbReference type="Proteomes" id="UP000436088"/>
    </source>
</evidence>
<dbReference type="InterPro" id="IPR011990">
    <property type="entry name" value="TPR-like_helical_dom_sf"/>
</dbReference>